<dbReference type="SMART" id="SM00181">
    <property type="entry name" value="EGF"/>
    <property type="match status" value="2"/>
</dbReference>
<accession>A0ABD3T5K6</accession>
<evidence type="ECO:0000259" key="6">
    <source>
        <dbReference type="PROSITE" id="PS50026"/>
    </source>
</evidence>
<gene>
    <name evidence="7" type="ORF">ACJMK2_023850</name>
</gene>
<dbReference type="Proteomes" id="UP001634394">
    <property type="component" value="Unassembled WGS sequence"/>
</dbReference>
<feature type="disulfide bond" evidence="5">
    <location>
        <begin position="64"/>
        <end position="73"/>
    </location>
</feature>
<protein>
    <recommendedName>
        <fullName evidence="6">EGF-like domain-containing protein</fullName>
    </recommendedName>
</protein>
<comment type="caution">
    <text evidence="7">The sequence shown here is derived from an EMBL/GenBank/DDBJ whole genome shotgun (WGS) entry which is preliminary data.</text>
</comment>
<dbReference type="InterPro" id="IPR000152">
    <property type="entry name" value="EGF-type_Asp/Asn_hydroxyl_site"/>
</dbReference>
<dbReference type="PANTHER" id="PTHR12916:SF4">
    <property type="entry name" value="UNINFLATABLE, ISOFORM C"/>
    <property type="match status" value="1"/>
</dbReference>
<feature type="domain" description="EGF-like" evidence="6">
    <location>
        <begin position="1"/>
        <end position="36"/>
    </location>
</feature>
<keyword evidence="4 5" id="KW-1015">Disulfide bond</keyword>
<dbReference type="PROSITE" id="PS00010">
    <property type="entry name" value="ASX_HYDROXYL"/>
    <property type="match status" value="2"/>
</dbReference>
<dbReference type="SMART" id="SM00179">
    <property type="entry name" value="EGF_CA"/>
    <property type="match status" value="2"/>
</dbReference>
<dbReference type="InterPro" id="IPR049883">
    <property type="entry name" value="NOTCH1_EGF-like"/>
</dbReference>
<reference evidence="7 8" key="1">
    <citation type="submission" date="2024-11" db="EMBL/GenBank/DDBJ databases">
        <title>Chromosome-level genome assembly of the freshwater bivalve Anodonta woodiana.</title>
        <authorList>
            <person name="Chen X."/>
        </authorList>
    </citation>
    <scope>NUCLEOTIDE SEQUENCE [LARGE SCALE GENOMIC DNA]</scope>
    <source>
        <strain evidence="7">MN2024</strain>
        <tissue evidence="7">Gills</tissue>
    </source>
</reference>
<dbReference type="InterPro" id="IPR001881">
    <property type="entry name" value="EGF-like_Ca-bd_dom"/>
</dbReference>
<dbReference type="CDD" id="cd00054">
    <property type="entry name" value="EGF_CA"/>
    <property type="match status" value="2"/>
</dbReference>
<dbReference type="PROSITE" id="PS00022">
    <property type="entry name" value="EGF_1"/>
    <property type="match status" value="2"/>
</dbReference>
<evidence type="ECO:0000313" key="8">
    <source>
        <dbReference type="Proteomes" id="UP001634394"/>
    </source>
</evidence>
<dbReference type="EMBL" id="JBJQND010000019">
    <property type="protein sequence ID" value="KAL3832187.1"/>
    <property type="molecule type" value="Genomic_DNA"/>
</dbReference>
<dbReference type="AlphaFoldDB" id="A0ABD3T5K6"/>
<dbReference type="PROSITE" id="PS01187">
    <property type="entry name" value="EGF_CA"/>
    <property type="match status" value="1"/>
</dbReference>
<dbReference type="PRINTS" id="PR00010">
    <property type="entry name" value="EGFBLOOD"/>
</dbReference>
<dbReference type="Pfam" id="PF07645">
    <property type="entry name" value="EGF_CA"/>
    <property type="match status" value="2"/>
</dbReference>
<keyword evidence="3" id="KW-0677">Repeat</keyword>
<dbReference type="FunFam" id="2.10.25.10:FF:000066">
    <property type="entry name" value="FAT atypical cadherin 4"/>
    <property type="match status" value="1"/>
</dbReference>
<evidence type="ECO:0000256" key="2">
    <source>
        <dbReference type="ARBA" id="ARBA00022729"/>
    </source>
</evidence>
<keyword evidence="1 5" id="KW-0245">EGF-like domain</keyword>
<feature type="non-terminal residue" evidence="7">
    <location>
        <position position="75"/>
    </location>
</feature>
<dbReference type="Gene3D" id="2.10.25.10">
    <property type="entry name" value="Laminin"/>
    <property type="match status" value="2"/>
</dbReference>
<proteinExistence type="predicted"/>
<sequence>INECTSQPCENDGNCTNTDGSYRCDCSYGWEGVNCTNDIDECTTNPCENDGNCTNINGSYSCDCSYGWTGVNCTI</sequence>
<evidence type="ECO:0000256" key="3">
    <source>
        <dbReference type="ARBA" id="ARBA00022737"/>
    </source>
</evidence>
<dbReference type="PROSITE" id="PS01186">
    <property type="entry name" value="EGF_2"/>
    <property type="match status" value="2"/>
</dbReference>
<organism evidence="7 8">
    <name type="scientific">Sinanodonta woodiana</name>
    <name type="common">Chinese pond mussel</name>
    <name type="synonym">Anodonta woodiana</name>
    <dbReference type="NCBI Taxonomy" id="1069815"/>
    <lineage>
        <taxon>Eukaryota</taxon>
        <taxon>Metazoa</taxon>
        <taxon>Spiralia</taxon>
        <taxon>Lophotrochozoa</taxon>
        <taxon>Mollusca</taxon>
        <taxon>Bivalvia</taxon>
        <taxon>Autobranchia</taxon>
        <taxon>Heteroconchia</taxon>
        <taxon>Palaeoheterodonta</taxon>
        <taxon>Unionida</taxon>
        <taxon>Unionoidea</taxon>
        <taxon>Unionidae</taxon>
        <taxon>Unioninae</taxon>
        <taxon>Sinanodonta</taxon>
    </lineage>
</organism>
<keyword evidence="8" id="KW-1185">Reference proteome</keyword>
<feature type="non-terminal residue" evidence="7">
    <location>
        <position position="1"/>
    </location>
</feature>
<dbReference type="PROSITE" id="PS50026">
    <property type="entry name" value="EGF_3"/>
    <property type="match status" value="2"/>
</dbReference>
<comment type="caution">
    <text evidence="5">Lacks conserved residue(s) required for the propagation of feature annotation.</text>
</comment>
<dbReference type="InterPro" id="IPR018097">
    <property type="entry name" value="EGF_Ca-bd_CS"/>
</dbReference>
<dbReference type="SUPFAM" id="SSF57196">
    <property type="entry name" value="EGF/Laminin"/>
    <property type="match status" value="2"/>
</dbReference>
<keyword evidence="2" id="KW-0732">Signal</keyword>
<feature type="disulfide bond" evidence="5">
    <location>
        <begin position="26"/>
        <end position="35"/>
    </location>
</feature>
<evidence type="ECO:0000256" key="4">
    <source>
        <dbReference type="ARBA" id="ARBA00023157"/>
    </source>
</evidence>
<feature type="domain" description="EGF-like" evidence="6">
    <location>
        <begin position="38"/>
        <end position="74"/>
    </location>
</feature>
<dbReference type="InterPro" id="IPR000742">
    <property type="entry name" value="EGF"/>
</dbReference>
<dbReference type="PANTHER" id="PTHR12916">
    <property type="entry name" value="CYTOCHROME C OXIDASE POLYPEPTIDE VIC-2"/>
    <property type="match status" value="1"/>
</dbReference>
<evidence type="ECO:0000313" key="7">
    <source>
        <dbReference type="EMBL" id="KAL3832187.1"/>
    </source>
</evidence>
<dbReference type="FunFam" id="2.10.25.10:FF:000151">
    <property type="entry name" value="FAT atypical cadherin 4"/>
    <property type="match status" value="1"/>
</dbReference>
<evidence type="ECO:0000256" key="1">
    <source>
        <dbReference type="ARBA" id="ARBA00022536"/>
    </source>
</evidence>
<evidence type="ECO:0000256" key="5">
    <source>
        <dbReference type="PROSITE-ProRule" id="PRU00076"/>
    </source>
</evidence>
<name>A0ABD3T5K6_SINWO</name>